<dbReference type="EMBL" id="CM037616">
    <property type="protein sequence ID" value="KAH7991555.1"/>
    <property type="molecule type" value="Genomic_DNA"/>
</dbReference>
<proteinExistence type="predicted"/>
<reference evidence="1" key="1">
    <citation type="submission" date="2021-08" db="EMBL/GenBank/DDBJ databases">
        <title>The first chromosome-level gecko genome reveals the dynamic sex chromosomes of Neotropical dwarf geckos (Sphaerodactylidae: Sphaerodactylus).</title>
        <authorList>
            <person name="Pinto B.J."/>
            <person name="Keating S.E."/>
            <person name="Gamble T."/>
        </authorList>
    </citation>
    <scope>NUCLEOTIDE SEQUENCE</scope>
    <source>
        <strain evidence="1">TG3544</strain>
    </source>
</reference>
<evidence type="ECO:0000313" key="2">
    <source>
        <dbReference type="Proteomes" id="UP000827872"/>
    </source>
</evidence>
<keyword evidence="2" id="KW-1185">Reference proteome</keyword>
<comment type="caution">
    <text evidence="1">The sequence shown here is derived from an EMBL/GenBank/DDBJ whole genome shotgun (WGS) entry which is preliminary data.</text>
</comment>
<evidence type="ECO:0000313" key="1">
    <source>
        <dbReference type="EMBL" id="KAH7991555.1"/>
    </source>
</evidence>
<organism evidence="1 2">
    <name type="scientific">Sphaerodactylus townsendi</name>
    <dbReference type="NCBI Taxonomy" id="933632"/>
    <lineage>
        <taxon>Eukaryota</taxon>
        <taxon>Metazoa</taxon>
        <taxon>Chordata</taxon>
        <taxon>Craniata</taxon>
        <taxon>Vertebrata</taxon>
        <taxon>Euteleostomi</taxon>
        <taxon>Lepidosauria</taxon>
        <taxon>Squamata</taxon>
        <taxon>Bifurcata</taxon>
        <taxon>Gekkota</taxon>
        <taxon>Sphaerodactylidae</taxon>
        <taxon>Sphaerodactylus</taxon>
    </lineage>
</organism>
<accession>A0ACB8EGW3</accession>
<sequence>MAALEQLQSEVACSLCLEDFKEPVSISCGHNFCRPCIKLCWANVEGNFLCPQCRETIPEGTFRPNRVLGNIAELVKRLQSEAAAAAATPVGNAICARHQEPLKLFCQQDEAPICVICRESRIHQSHKVLPIEEAAKDYKKLIQSELQELKRERENAISRQPQDGLTIKEHLENLDTTRKKITSQFELLHQYFEEMEQLLLDQLDEIEMEVQKGQKESNIRFSEEISILGDLISEMEETCQQSASEFLQSVKNVFSRSNKEELHLPVEISQDLKEKLSTFDKKNVSLENILKKFKAESTETHVCGGFIVLETPTSKGWEGLCPPFVSGNHSAQLCFANV</sequence>
<dbReference type="Proteomes" id="UP000827872">
    <property type="component" value="Linkage Group LG03"/>
</dbReference>
<name>A0ACB8EGW3_9SAUR</name>
<gene>
    <name evidence="1" type="ORF">K3G42_007267</name>
</gene>
<protein>
    <submittedName>
        <fullName evidence="1">Uncharacterized protein</fullName>
    </submittedName>
</protein>